<dbReference type="Pfam" id="PF07536">
    <property type="entry name" value="HWE_HK"/>
    <property type="match status" value="1"/>
</dbReference>
<evidence type="ECO:0000256" key="7">
    <source>
        <dbReference type="ARBA" id="ARBA00022840"/>
    </source>
</evidence>
<keyword evidence="3" id="KW-0597">Phosphoprotein</keyword>
<dbReference type="GO" id="GO:0005524">
    <property type="term" value="F:ATP binding"/>
    <property type="evidence" value="ECO:0007669"/>
    <property type="project" value="UniProtKB-KW"/>
</dbReference>
<dbReference type="AlphaFoldDB" id="A0A521FQT8"/>
<dbReference type="GO" id="GO:0004673">
    <property type="term" value="F:protein histidine kinase activity"/>
    <property type="evidence" value="ECO:0007669"/>
    <property type="project" value="UniProtKB-EC"/>
</dbReference>
<feature type="domain" description="Signal transduction histidine kinase HWE region" evidence="8">
    <location>
        <begin position="155"/>
        <end position="236"/>
    </location>
</feature>
<keyword evidence="5" id="KW-0547">Nucleotide-binding</keyword>
<evidence type="ECO:0000256" key="2">
    <source>
        <dbReference type="ARBA" id="ARBA00012438"/>
    </source>
</evidence>
<keyword evidence="6 9" id="KW-0418">Kinase</keyword>
<evidence type="ECO:0000256" key="5">
    <source>
        <dbReference type="ARBA" id="ARBA00022741"/>
    </source>
</evidence>
<evidence type="ECO:0000256" key="6">
    <source>
        <dbReference type="ARBA" id="ARBA00022777"/>
    </source>
</evidence>
<dbReference type="InterPro" id="IPR011102">
    <property type="entry name" value="Sig_transdc_His_kinase_HWE"/>
</dbReference>
<keyword evidence="4" id="KW-0808">Transferase</keyword>
<sequence>MARRVAEFDWSATALGPIETWPATLKTAVALVMDSGFAKCLCWGEEHITIYNDAFEPILGNKGDCLGLPFSVIWQEAWPSIGPIAAKALAGKGTFIKDYALTVRRSDEGLEDAFFTFAYSPIKDETGKVCGFVDTVMETTERVRFERRAAVSNRELVHRLKNSYALVSAVVRQTARRATSVQELSDKLVDRLIDMGQAQDILSLRNAGKASIAEIVDRLRTRLVDKSHQFTASGPEVSLSDEQTFALTLSLFELATNAVKYGALSCDEGHITITWELRDANGGAILTLHWSESGGPPVSPPRHRGFGSFLIRQLLAAEFGGQVELEYLPSGVVCELTAPV</sequence>
<evidence type="ECO:0000313" key="10">
    <source>
        <dbReference type="Proteomes" id="UP000319014"/>
    </source>
</evidence>
<dbReference type="Proteomes" id="UP000319014">
    <property type="component" value="Unassembled WGS sequence"/>
</dbReference>
<comment type="catalytic activity">
    <reaction evidence="1">
        <text>ATP + protein L-histidine = ADP + protein N-phospho-L-histidine.</text>
        <dbReference type="EC" id="2.7.13.3"/>
    </reaction>
</comment>
<keyword evidence="7" id="KW-0067">ATP-binding</keyword>
<dbReference type="Gene3D" id="3.30.565.10">
    <property type="entry name" value="Histidine kinase-like ATPase, C-terminal domain"/>
    <property type="match status" value="1"/>
</dbReference>
<proteinExistence type="predicted"/>
<dbReference type="SUPFAM" id="SSF55785">
    <property type="entry name" value="PYP-like sensor domain (PAS domain)"/>
    <property type="match status" value="1"/>
</dbReference>
<dbReference type="SMART" id="SM00911">
    <property type="entry name" value="HWE_HK"/>
    <property type="match status" value="1"/>
</dbReference>
<dbReference type="InterPro" id="IPR036890">
    <property type="entry name" value="HATPase_C_sf"/>
</dbReference>
<evidence type="ECO:0000313" key="9">
    <source>
        <dbReference type="EMBL" id="SMO98558.1"/>
    </source>
</evidence>
<evidence type="ECO:0000256" key="1">
    <source>
        <dbReference type="ARBA" id="ARBA00000085"/>
    </source>
</evidence>
<dbReference type="RefSeq" id="WP_246098824.1">
    <property type="nucleotide sequence ID" value="NZ_FXTK01000035.1"/>
</dbReference>
<dbReference type="PANTHER" id="PTHR41523">
    <property type="entry name" value="TWO-COMPONENT SYSTEM SENSOR PROTEIN"/>
    <property type="match status" value="1"/>
</dbReference>
<name>A0A521FQT8_9RHOB</name>
<evidence type="ECO:0000256" key="3">
    <source>
        <dbReference type="ARBA" id="ARBA00022553"/>
    </source>
</evidence>
<reference evidence="9 10" key="1">
    <citation type="submission" date="2017-05" db="EMBL/GenBank/DDBJ databases">
        <authorList>
            <person name="Varghese N."/>
            <person name="Submissions S."/>
        </authorList>
    </citation>
    <scope>NUCLEOTIDE SEQUENCE [LARGE SCALE GENOMIC DNA]</scope>
    <source>
        <strain evidence="9 10">DSM 100094</strain>
    </source>
</reference>
<dbReference type="EC" id="2.7.13.3" evidence="2"/>
<dbReference type="PANTHER" id="PTHR41523:SF7">
    <property type="entry name" value="HISTIDINE KINASE"/>
    <property type="match status" value="1"/>
</dbReference>
<keyword evidence="10" id="KW-1185">Reference proteome</keyword>
<dbReference type="EMBL" id="FXTK01000035">
    <property type="protein sequence ID" value="SMO98558.1"/>
    <property type="molecule type" value="Genomic_DNA"/>
</dbReference>
<evidence type="ECO:0000256" key="4">
    <source>
        <dbReference type="ARBA" id="ARBA00022679"/>
    </source>
</evidence>
<dbReference type="SUPFAM" id="SSF55874">
    <property type="entry name" value="ATPase domain of HSP90 chaperone/DNA topoisomerase II/histidine kinase"/>
    <property type="match status" value="1"/>
</dbReference>
<organism evidence="9 10">
    <name type="scientific">Paracoccus laeviglucosivorans</name>
    <dbReference type="NCBI Taxonomy" id="1197861"/>
    <lineage>
        <taxon>Bacteria</taxon>
        <taxon>Pseudomonadati</taxon>
        <taxon>Pseudomonadota</taxon>
        <taxon>Alphaproteobacteria</taxon>
        <taxon>Rhodobacterales</taxon>
        <taxon>Paracoccaceae</taxon>
        <taxon>Paracoccus</taxon>
    </lineage>
</organism>
<dbReference type="Gene3D" id="3.30.450.20">
    <property type="entry name" value="PAS domain"/>
    <property type="match status" value="1"/>
</dbReference>
<protein>
    <recommendedName>
        <fullName evidence="2">histidine kinase</fullName>
        <ecNumber evidence="2">2.7.13.3</ecNumber>
    </recommendedName>
</protein>
<evidence type="ECO:0000259" key="8">
    <source>
        <dbReference type="SMART" id="SM00911"/>
    </source>
</evidence>
<accession>A0A521FQT8</accession>
<gene>
    <name evidence="9" type="ORF">SAMN06265221_1354</name>
</gene>
<dbReference type="InterPro" id="IPR035965">
    <property type="entry name" value="PAS-like_dom_sf"/>
</dbReference>